<keyword evidence="2" id="KW-1185">Reference proteome</keyword>
<comment type="caution">
    <text evidence="1">The sequence shown here is derived from an EMBL/GenBank/DDBJ whole genome shotgun (WGS) entry which is preliminary data.</text>
</comment>
<gene>
    <name evidence="1" type="ORF">HPB50_023232</name>
</gene>
<evidence type="ECO:0000313" key="2">
    <source>
        <dbReference type="Proteomes" id="UP000821845"/>
    </source>
</evidence>
<protein>
    <submittedName>
        <fullName evidence="1">Uncharacterized protein</fullName>
    </submittedName>
</protein>
<evidence type="ECO:0000313" key="1">
    <source>
        <dbReference type="EMBL" id="KAH6936831.1"/>
    </source>
</evidence>
<accession>A0ACB7SSB5</accession>
<reference evidence="1" key="1">
    <citation type="submission" date="2020-05" db="EMBL/GenBank/DDBJ databases">
        <title>Large-scale comparative analyses of tick genomes elucidate their genetic diversity and vector capacities.</title>
        <authorList>
            <person name="Jia N."/>
            <person name="Wang J."/>
            <person name="Shi W."/>
            <person name="Du L."/>
            <person name="Sun Y."/>
            <person name="Zhan W."/>
            <person name="Jiang J."/>
            <person name="Wang Q."/>
            <person name="Zhang B."/>
            <person name="Ji P."/>
            <person name="Sakyi L.B."/>
            <person name="Cui X."/>
            <person name="Yuan T."/>
            <person name="Jiang B."/>
            <person name="Yang W."/>
            <person name="Lam T.T.-Y."/>
            <person name="Chang Q."/>
            <person name="Ding S."/>
            <person name="Wang X."/>
            <person name="Zhu J."/>
            <person name="Ruan X."/>
            <person name="Zhao L."/>
            <person name="Wei J."/>
            <person name="Que T."/>
            <person name="Du C."/>
            <person name="Cheng J."/>
            <person name="Dai P."/>
            <person name="Han X."/>
            <person name="Huang E."/>
            <person name="Gao Y."/>
            <person name="Liu J."/>
            <person name="Shao H."/>
            <person name="Ye R."/>
            <person name="Li L."/>
            <person name="Wei W."/>
            <person name="Wang X."/>
            <person name="Wang C."/>
            <person name="Yang T."/>
            <person name="Huo Q."/>
            <person name="Li W."/>
            <person name="Guo W."/>
            <person name="Chen H."/>
            <person name="Zhou L."/>
            <person name="Ni X."/>
            <person name="Tian J."/>
            <person name="Zhou Y."/>
            <person name="Sheng Y."/>
            <person name="Liu T."/>
            <person name="Pan Y."/>
            <person name="Xia L."/>
            <person name="Li J."/>
            <person name="Zhao F."/>
            <person name="Cao W."/>
        </authorList>
    </citation>
    <scope>NUCLEOTIDE SEQUENCE</scope>
    <source>
        <strain evidence="1">Hyas-2018</strain>
    </source>
</reference>
<dbReference type="EMBL" id="CM023483">
    <property type="protein sequence ID" value="KAH6936831.1"/>
    <property type="molecule type" value="Genomic_DNA"/>
</dbReference>
<sequence>MSRFRYLLNSASKVLPLKRVPKHCYKLSCRNFKYPFSQGTSRVAGLLGAFQGHDPQQPRVNGH</sequence>
<proteinExistence type="predicted"/>
<dbReference type="Proteomes" id="UP000821845">
    <property type="component" value="Chromosome 3"/>
</dbReference>
<name>A0ACB7SSB5_HYAAI</name>
<organism evidence="1 2">
    <name type="scientific">Hyalomma asiaticum</name>
    <name type="common">Tick</name>
    <dbReference type="NCBI Taxonomy" id="266040"/>
    <lineage>
        <taxon>Eukaryota</taxon>
        <taxon>Metazoa</taxon>
        <taxon>Ecdysozoa</taxon>
        <taxon>Arthropoda</taxon>
        <taxon>Chelicerata</taxon>
        <taxon>Arachnida</taxon>
        <taxon>Acari</taxon>
        <taxon>Parasitiformes</taxon>
        <taxon>Ixodida</taxon>
        <taxon>Ixodoidea</taxon>
        <taxon>Ixodidae</taxon>
        <taxon>Hyalomminae</taxon>
        <taxon>Hyalomma</taxon>
    </lineage>
</organism>